<dbReference type="Proteomes" id="UP000267464">
    <property type="component" value="Unassembled WGS sequence"/>
</dbReference>
<dbReference type="GO" id="GO:0008168">
    <property type="term" value="F:methyltransferase activity"/>
    <property type="evidence" value="ECO:0007669"/>
    <property type="project" value="UniProtKB-KW"/>
</dbReference>
<proteinExistence type="predicted"/>
<evidence type="ECO:0000313" key="1">
    <source>
        <dbReference type="EMBL" id="RQP23087.1"/>
    </source>
</evidence>
<dbReference type="SUPFAM" id="SSF53335">
    <property type="entry name" value="S-adenosyl-L-methionine-dependent methyltransferases"/>
    <property type="match status" value="1"/>
</dbReference>
<gene>
    <name evidence="1" type="ORF">DZC73_18360</name>
</gene>
<dbReference type="InterPro" id="IPR019410">
    <property type="entry name" value="Methyltransf_16"/>
</dbReference>
<dbReference type="EMBL" id="QUSW01000005">
    <property type="protein sequence ID" value="RQP23087.1"/>
    <property type="molecule type" value="Genomic_DNA"/>
</dbReference>
<keyword evidence="2" id="KW-1185">Reference proteome</keyword>
<sequence length="226" mass="24809">MPGFLTKHERVAIGHVDDLHIRSLLDRQQFSDARGEAAAIGICDAAWPLFGLLWPSGRQLAAQMAVRPVRVDERIIEIGCGLGLASLVSHRRGADITASDCHPSTAGFLAENLRLNGLLPLPYQHSHWAVDVGPLRRFDLIIGSDVLYERDDDGVLAGFIERNATTCAEVMLVDPDRGNRSAFSRRMRGLGFELTESRLDDPLAEGGPYKGRLLVYRRSAASPTAR</sequence>
<comment type="caution">
    <text evidence="1">The sequence shown here is derived from an EMBL/GenBank/DDBJ whole genome shotgun (WGS) entry which is preliminary data.</text>
</comment>
<reference evidence="1 2" key="2">
    <citation type="submission" date="2018-12" db="EMBL/GenBank/DDBJ databases">
        <title>Rhizobacter gummiphilus sp. nov., a rubber-degrading bacterium isolated from the soil of a botanical garden in Japan.</title>
        <authorList>
            <person name="Shunsuke S.S."/>
        </authorList>
    </citation>
    <scope>NUCLEOTIDE SEQUENCE [LARGE SCALE GENOMIC DNA]</scope>
    <source>
        <strain evidence="1 2">S-16</strain>
    </source>
</reference>
<organism evidence="1 2">
    <name type="scientific">Piscinibacter terrae</name>
    <dbReference type="NCBI Taxonomy" id="2496871"/>
    <lineage>
        <taxon>Bacteria</taxon>
        <taxon>Pseudomonadati</taxon>
        <taxon>Pseudomonadota</taxon>
        <taxon>Betaproteobacteria</taxon>
        <taxon>Burkholderiales</taxon>
        <taxon>Sphaerotilaceae</taxon>
        <taxon>Piscinibacter</taxon>
    </lineage>
</organism>
<dbReference type="GO" id="GO:0032259">
    <property type="term" value="P:methylation"/>
    <property type="evidence" value="ECO:0007669"/>
    <property type="project" value="UniProtKB-KW"/>
</dbReference>
<dbReference type="Pfam" id="PF10294">
    <property type="entry name" value="Methyltransf_16"/>
    <property type="match status" value="1"/>
</dbReference>
<dbReference type="Gene3D" id="3.40.50.150">
    <property type="entry name" value="Vaccinia Virus protein VP39"/>
    <property type="match status" value="1"/>
</dbReference>
<dbReference type="RefSeq" id="WP_124541831.1">
    <property type="nucleotide sequence ID" value="NZ_QUSW01000005.1"/>
</dbReference>
<name>A0A3N7HLT3_9BURK</name>
<accession>A0A3N7HLT3</accession>
<protein>
    <submittedName>
        <fullName evidence="1">SAM-dependent methyltransferase</fullName>
    </submittedName>
</protein>
<dbReference type="InterPro" id="IPR029063">
    <property type="entry name" value="SAM-dependent_MTases_sf"/>
</dbReference>
<dbReference type="AlphaFoldDB" id="A0A3N7HLT3"/>
<dbReference type="OrthoDB" id="264333at2"/>
<dbReference type="PANTHER" id="PTHR14614">
    <property type="entry name" value="HEPATOCELLULAR CARCINOMA-ASSOCIATED ANTIGEN"/>
    <property type="match status" value="1"/>
</dbReference>
<reference evidence="1 2" key="1">
    <citation type="submission" date="2018-08" db="EMBL/GenBank/DDBJ databases">
        <authorList>
            <person name="Khan S.A."/>
            <person name="Jeon C.O."/>
            <person name="Chun B.H."/>
            <person name="Jeong S.E."/>
        </authorList>
    </citation>
    <scope>NUCLEOTIDE SEQUENCE [LARGE SCALE GENOMIC DNA]</scope>
    <source>
        <strain evidence="1 2">S-16</strain>
    </source>
</reference>
<keyword evidence="1" id="KW-0808">Transferase</keyword>
<keyword evidence="1" id="KW-0489">Methyltransferase</keyword>
<evidence type="ECO:0000313" key="2">
    <source>
        <dbReference type="Proteomes" id="UP000267464"/>
    </source>
</evidence>